<dbReference type="GO" id="GO:0055085">
    <property type="term" value="P:transmembrane transport"/>
    <property type="evidence" value="ECO:0007669"/>
    <property type="project" value="InterPro"/>
</dbReference>
<evidence type="ECO:0000256" key="3">
    <source>
        <dbReference type="ARBA" id="ARBA00022448"/>
    </source>
</evidence>
<evidence type="ECO:0000256" key="2">
    <source>
        <dbReference type="ARBA" id="ARBA00007069"/>
    </source>
</evidence>
<evidence type="ECO:0000256" key="6">
    <source>
        <dbReference type="ARBA" id="ARBA00022989"/>
    </source>
</evidence>
<proteinExistence type="inferred from homology"/>
<feature type="transmembrane region" description="Helical" evidence="8">
    <location>
        <begin position="192"/>
        <end position="214"/>
    </location>
</feature>
<organism evidence="10 11">
    <name type="scientific">Acholeplasma hippikon</name>
    <dbReference type="NCBI Taxonomy" id="264636"/>
    <lineage>
        <taxon>Bacteria</taxon>
        <taxon>Bacillati</taxon>
        <taxon>Mycoplasmatota</taxon>
        <taxon>Mollicutes</taxon>
        <taxon>Acholeplasmatales</taxon>
        <taxon>Acholeplasmataceae</taxon>
        <taxon>Acholeplasma</taxon>
    </lineage>
</organism>
<sequence>MKKPFRLLSIPYVVWLMVLAVIPFLVMIFLSFSYTEGLNFSNHEFTTYPMEVLLDRATLNAIGNSLLYAVITTIICMVLGYAVAYTVFRSKIKNKFLILAIFILPMWSNLLLRTEALGNLMNANNIIADILSKIFNTNITFASFKGTPLAVIVGLVITYLPFMILPIYTALEKIEYALEEAAHDLGLTDMQKFWKVIIPLSLTGVATGSIMVFLPSMSGFAIPEILGSGNILLVGNIIEQSFRYMDYNVGSILSVVILLIIFLALFIVNKVDKEGETLL</sequence>
<comment type="similarity">
    <text evidence="2">Belongs to the binding-protein-dependent transport system permease family. CysTW subfamily.</text>
</comment>
<dbReference type="STRING" id="1408416.GCA_000702765_00253"/>
<evidence type="ECO:0000259" key="9">
    <source>
        <dbReference type="PROSITE" id="PS50928"/>
    </source>
</evidence>
<keyword evidence="3 8" id="KW-0813">Transport</keyword>
<feature type="transmembrane region" description="Helical" evidence="8">
    <location>
        <begin position="149"/>
        <end position="171"/>
    </location>
</feature>
<feature type="transmembrane region" description="Helical" evidence="8">
    <location>
        <begin position="220"/>
        <end position="238"/>
    </location>
</feature>
<keyword evidence="6 8" id="KW-1133">Transmembrane helix</keyword>
<name>A0A449BJZ1_9MOLU</name>
<dbReference type="SUPFAM" id="SSF161098">
    <property type="entry name" value="MetI-like"/>
    <property type="match status" value="1"/>
</dbReference>
<reference evidence="10 11" key="1">
    <citation type="submission" date="2019-01" db="EMBL/GenBank/DDBJ databases">
        <authorList>
            <consortium name="Pathogen Informatics"/>
        </authorList>
    </citation>
    <scope>NUCLEOTIDE SEQUENCE [LARGE SCALE GENOMIC DNA]</scope>
    <source>
        <strain evidence="10 11">NCTC10172</strain>
    </source>
</reference>
<dbReference type="PANTHER" id="PTHR42929">
    <property type="entry name" value="INNER MEMBRANE ABC TRANSPORTER PERMEASE PROTEIN YDCU-RELATED-RELATED"/>
    <property type="match status" value="1"/>
</dbReference>
<comment type="subcellular location">
    <subcellularLocation>
        <location evidence="1 8">Cell membrane</location>
        <topology evidence="1 8">Multi-pass membrane protein</topology>
    </subcellularLocation>
</comment>
<evidence type="ECO:0000256" key="8">
    <source>
        <dbReference type="RuleBase" id="RU363032"/>
    </source>
</evidence>
<dbReference type="PANTHER" id="PTHR42929:SF1">
    <property type="entry name" value="INNER MEMBRANE ABC TRANSPORTER PERMEASE PROTEIN YDCU-RELATED"/>
    <property type="match status" value="1"/>
</dbReference>
<feature type="domain" description="ABC transmembrane type-1" evidence="9">
    <location>
        <begin position="62"/>
        <end position="268"/>
    </location>
</feature>
<feature type="transmembrane region" description="Helical" evidence="8">
    <location>
        <begin position="12"/>
        <end position="34"/>
    </location>
</feature>
<feature type="transmembrane region" description="Helical" evidence="8">
    <location>
        <begin position="66"/>
        <end position="84"/>
    </location>
</feature>
<protein>
    <submittedName>
        <fullName evidence="10">Polyamine (Spermidine/putrescine) ABC transporter permease</fullName>
    </submittedName>
</protein>
<dbReference type="RefSeq" id="WP_035368410.1">
    <property type="nucleotide sequence ID" value="NZ_LR215050.1"/>
</dbReference>
<dbReference type="AlphaFoldDB" id="A0A449BJZ1"/>
<dbReference type="Gene3D" id="1.10.3720.10">
    <property type="entry name" value="MetI-like"/>
    <property type="match status" value="1"/>
</dbReference>
<evidence type="ECO:0000256" key="1">
    <source>
        <dbReference type="ARBA" id="ARBA00004651"/>
    </source>
</evidence>
<keyword evidence="4" id="KW-1003">Cell membrane</keyword>
<evidence type="ECO:0000313" key="10">
    <source>
        <dbReference type="EMBL" id="VEU82791.1"/>
    </source>
</evidence>
<evidence type="ECO:0000256" key="7">
    <source>
        <dbReference type="ARBA" id="ARBA00023136"/>
    </source>
</evidence>
<evidence type="ECO:0000313" key="11">
    <source>
        <dbReference type="Proteomes" id="UP000290909"/>
    </source>
</evidence>
<feature type="transmembrane region" description="Helical" evidence="8">
    <location>
        <begin position="96"/>
        <end position="112"/>
    </location>
</feature>
<dbReference type="PROSITE" id="PS50928">
    <property type="entry name" value="ABC_TM1"/>
    <property type="match status" value="1"/>
</dbReference>
<dbReference type="Pfam" id="PF00528">
    <property type="entry name" value="BPD_transp_1"/>
    <property type="match status" value="1"/>
</dbReference>
<keyword evidence="7 8" id="KW-0472">Membrane</keyword>
<dbReference type="CDD" id="cd06261">
    <property type="entry name" value="TM_PBP2"/>
    <property type="match status" value="1"/>
</dbReference>
<keyword evidence="5 8" id="KW-0812">Transmembrane</keyword>
<dbReference type="EMBL" id="LR215050">
    <property type="protein sequence ID" value="VEU82791.1"/>
    <property type="molecule type" value="Genomic_DNA"/>
</dbReference>
<dbReference type="KEGG" id="ahk:NCTC10172_00815"/>
<dbReference type="InterPro" id="IPR035906">
    <property type="entry name" value="MetI-like_sf"/>
</dbReference>
<gene>
    <name evidence="10" type="primary">potB_3</name>
    <name evidence="10" type="ORF">NCTC10172_00815</name>
</gene>
<accession>A0A449BJZ1</accession>
<evidence type="ECO:0000256" key="5">
    <source>
        <dbReference type="ARBA" id="ARBA00022692"/>
    </source>
</evidence>
<keyword evidence="11" id="KW-1185">Reference proteome</keyword>
<feature type="transmembrane region" description="Helical" evidence="8">
    <location>
        <begin position="250"/>
        <end position="268"/>
    </location>
</feature>
<dbReference type="InterPro" id="IPR000515">
    <property type="entry name" value="MetI-like"/>
</dbReference>
<dbReference type="Proteomes" id="UP000290909">
    <property type="component" value="Chromosome"/>
</dbReference>
<evidence type="ECO:0000256" key="4">
    <source>
        <dbReference type="ARBA" id="ARBA00022475"/>
    </source>
</evidence>
<dbReference type="GO" id="GO:0005886">
    <property type="term" value="C:plasma membrane"/>
    <property type="evidence" value="ECO:0007669"/>
    <property type="project" value="UniProtKB-SubCell"/>
</dbReference>